<sequence>MDGLTLITSSIDGSLSIVSSRGSMGLRFCKK</sequence>
<protein>
    <submittedName>
        <fullName evidence="1">Uncharacterized protein</fullName>
    </submittedName>
</protein>
<organism evidence="1">
    <name type="scientific">Rhizophora mucronata</name>
    <name type="common">Asiatic mangrove</name>
    <dbReference type="NCBI Taxonomy" id="61149"/>
    <lineage>
        <taxon>Eukaryota</taxon>
        <taxon>Viridiplantae</taxon>
        <taxon>Streptophyta</taxon>
        <taxon>Embryophyta</taxon>
        <taxon>Tracheophyta</taxon>
        <taxon>Spermatophyta</taxon>
        <taxon>Magnoliopsida</taxon>
        <taxon>eudicotyledons</taxon>
        <taxon>Gunneridae</taxon>
        <taxon>Pentapetalae</taxon>
        <taxon>rosids</taxon>
        <taxon>fabids</taxon>
        <taxon>Malpighiales</taxon>
        <taxon>Rhizophoraceae</taxon>
        <taxon>Rhizophora</taxon>
    </lineage>
</organism>
<dbReference type="EMBL" id="GGEC01066660">
    <property type="protein sequence ID" value="MBX47144.1"/>
    <property type="molecule type" value="Transcribed_RNA"/>
</dbReference>
<accession>A0A2P2NXH6</accession>
<proteinExistence type="predicted"/>
<name>A0A2P2NXH6_RHIMU</name>
<dbReference type="AlphaFoldDB" id="A0A2P2NXH6"/>
<evidence type="ECO:0000313" key="1">
    <source>
        <dbReference type="EMBL" id="MBX47144.1"/>
    </source>
</evidence>
<reference evidence="1" key="1">
    <citation type="submission" date="2018-02" db="EMBL/GenBank/DDBJ databases">
        <title>Rhizophora mucronata_Transcriptome.</title>
        <authorList>
            <person name="Meera S.P."/>
            <person name="Sreeshan A."/>
            <person name="Augustine A."/>
        </authorList>
    </citation>
    <scope>NUCLEOTIDE SEQUENCE</scope>
    <source>
        <tissue evidence="1">Leaf</tissue>
    </source>
</reference>